<feature type="active site" description="Proton acceptor; specific for L-alanine" evidence="5">
    <location>
        <position position="273"/>
    </location>
</feature>
<dbReference type="NCBIfam" id="TIGR00492">
    <property type="entry name" value="alr"/>
    <property type="match status" value="1"/>
</dbReference>
<dbReference type="Gene3D" id="3.20.20.10">
    <property type="entry name" value="Alanine racemase"/>
    <property type="match status" value="1"/>
</dbReference>
<dbReference type="InterPro" id="IPR029066">
    <property type="entry name" value="PLP-binding_barrel"/>
</dbReference>
<dbReference type="GO" id="GO:0030170">
    <property type="term" value="F:pyridoxal phosphate binding"/>
    <property type="evidence" value="ECO:0007669"/>
    <property type="project" value="UniProtKB-UniRule"/>
</dbReference>
<evidence type="ECO:0000256" key="7">
    <source>
        <dbReference type="PIRSR" id="PIRSR600821-52"/>
    </source>
</evidence>
<evidence type="ECO:0000313" key="10">
    <source>
        <dbReference type="Proteomes" id="UP000235589"/>
    </source>
</evidence>
<dbReference type="Gene3D" id="2.40.37.10">
    <property type="entry name" value="Lyase, Ornithine Decarboxylase, Chain A, domain 1"/>
    <property type="match status" value="1"/>
</dbReference>
<dbReference type="EMBL" id="CP020991">
    <property type="protein sequence ID" value="AUO20212.1"/>
    <property type="molecule type" value="Genomic_DNA"/>
</dbReference>
<comment type="function">
    <text evidence="5">Catalyzes the interconversion of L-alanine and D-alanine. May also act on other amino acids.</text>
</comment>
<dbReference type="Pfam" id="PF00842">
    <property type="entry name" value="Ala_racemase_C"/>
    <property type="match status" value="1"/>
</dbReference>
<dbReference type="InterPro" id="IPR011079">
    <property type="entry name" value="Ala_racemase_C"/>
</dbReference>
<dbReference type="FunFam" id="3.20.20.10:FF:000002">
    <property type="entry name" value="Alanine racemase"/>
    <property type="match status" value="1"/>
</dbReference>
<dbReference type="UniPathway" id="UPA00042">
    <property type="reaction ID" value="UER00497"/>
</dbReference>
<feature type="domain" description="Alanine racemase C-terminal" evidence="8">
    <location>
        <begin position="252"/>
        <end position="382"/>
    </location>
</feature>
<accession>A0A2K9P4N0</accession>
<dbReference type="PANTHER" id="PTHR30511:SF0">
    <property type="entry name" value="ALANINE RACEMASE, CATABOLIC-RELATED"/>
    <property type="match status" value="1"/>
</dbReference>
<dbReference type="GO" id="GO:0009252">
    <property type="term" value="P:peptidoglycan biosynthetic process"/>
    <property type="evidence" value="ECO:0007669"/>
    <property type="project" value="TreeGrafter"/>
</dbReference>
<organism evidence="9 10">
    <name type="scientific">Monoglobus pectinilyticus</name>
    <dbReference type="NCBI Taxonomy" id="1981510"/>
    <lineage>
        <taxon>Bacteria</taxon>
        <taxon>Bacillati</taxon>
        <taxon>Bacillota</taxon>
        <taxon>Clostridia</taxon>
        <taxon>Monoglobales</taxon>
        <taxon>Monoglobaceae</taxon>
        <taxon>Monoglobus</taxon>
    </lineage>
</organism>
<name>A0A2K9P4N0_9FIRM</name>
<evidence type="ECO:0000256" key="3">
    <source>
        <dbReference type="ARBA" id="ARBA00022898"/>
    </source>
</evidence>
<dbReference type="PRINTS" id="PR00992">
    <property type="entry name" value="ALARACEMASE"/>
</dbReference>
<dbReference type="SMART" id="SM01005">
    <property type="entry name" value="Ala_racemase_C"/>
    <property type="match status" value="1"/>
</dbReference>
<evidence type="ECO:0000259" key="8">
    <source>
        <dbReference type="SMART" id="SM01005"/>
    </source>
</evidence>
<dbReference type="InterPro" id="IPR001608">
    <property type="entry name" value="Ala_racemase_N"/>
</dbReference>
<dbReference type="CDD" id="cd00430">
    <property type="entry name" value="PLPDE_III_AR"/>
    <property type="match status" value="1"/>
</dbReference>
<dbReference type="InterPro" id="IPR009006">
    <property type="entry name" value="Ala_racemase/Decarboxylase_C"/>
</dbReference>
<dbReference type="AlphaFoldDB" id="A0A2K9P4N0"/>
<evidence type="ECO:0000256" key="1">
    <source>
        <dbReference type="ARBA" id="ARBA00000316"/>
    </source>
</evidence>
<evidence type="ECO:0000256" key="2">
    <source>
        <dbReference type="ARBA" id="ARBA00001933"/>
    </source>
</evidence>
<keyword evidence="3 5" id="KW-0663">Pyridoxal phosphate</keyword>
<sequence>MVTEKRAWAEIDLDAIENNIKEIRRHVGDKPKIMGVVKADGYGHGYLEVAKTLLENGADSLGVAFLDEAIQLRLCGIDTPILILGNTPSKYAEELIENDIMPNCYTKELAVAMSNAGAKLNKAGKIHIKIDTGMGRVGFRYTEDEKINKQTVDEIIEISKLPYLEIDGLFTHFAIADDDDDEYTMLQYNRFNTLCSRIREAGVKVPLCHCCNSAALMRFPEFHMDMVRPGIILYGLMPSDFVSKDILNLKPAMSLKAQITNIKTVEKGTSVSYGRKFKTKNNETKIATVPIGYADGYSRILSDKTEMIVKGKKCKQVGNICMDQCMIDVTDVNNINIGDEVILFGKSSEGAEIPIEDIASIMGTINYEILCVIGKRIPRVYMRGGKVADVHNYLLDSPFKD</sequence>
<dbReference type="InterPro" id="IPR020622">
    <property type="entry name" value="Ala_racemase_pyridoxalP-BS"/>
</dbReference>
<dbReference type="SUPFAM" id="SSF51419">
    <property type="entry name" value="PLP-binding barrel"/>
    <property type="match status" value="1"/>
</dbReference>
<dbReference type="PROSITE" id="PS00395">
    <property type="entry name" value="ALANINE_RACEMASE"/>
    <property type="match status" value="1"/>
</dbReference>
<feature type="binding site" evidence="5 7">
    <location>
        <position position="322"/>
    </location>
    <ligand>
        <name>substrate</name>
    </ligand>
</feature>
<dbReference type="SUPFAM" id="SSF50621">
    <property type="entry name" value="Alanine racemase C-terminal domain-like"/>
    <property type="match status" value="1"/>
</dbReference>
<evidence type="ECO:0000256" key="6">
    <source>
        <dbReference type="PIRSR" id="PIRSR600821-50"/>
    </source>
</evidence>
<dbReference type="EC" id="5.1.1.1" evidence="5"/>
<dbReference type="Pfam" id="PF01168">
    <property type="entry name" value="Ala_racemase_N"/>
    <property type="match status" value="1"/>
</dbReference>
<comment type="cofactor">
    <cofactor evidence="2 5 6">
        <name>pyridoxal 5'-phosphate</name>
        <dbReference type="ChEBI" id="CHEBI:597326"/>
    </cofactor>
</comment>
<comment type="catalytic activity">
    <reaction evidence="1 5">
        <text>L-alanine = D-alanine</text>
        <dbReference type="Rhea" id="RHEA:20249"/>
        <dbReference type="ChEBI" id="CHEBI:57416"/>
        <dbReference type="ChEBI" id="CHEBI:57972"/>
        <dbReference type="EC" id="5.1.1.1"/>
    </reaction>
</comment>
<dbReference type="PANTHER" id="PTHR30511">
    <property type="entry name" value="ALANINE RACEMASE"/>
    <property type="match status" value="1"/>
</dbReference>
<feature type="modified residue" description="N6-(pyridoxal phosphate)lysine" evidence="5 6">
    <location>
        <position position="38"/>
    </location>
</feature>
<reference evidence="9 10" key="1">
    <citation type="submission" date="2017-04" db="EMBL/GenBank/DDBJ databases">
        <title>Monoglobus pectinilyticus 14 draft genome.</title>
        <authorList>
            <person name="Kim C."/>
            <person name="Rosendale D.I."/>
            <person name="Kelly W.J."/>
            <person name="Tannock G.W."/>
            <person name="Patchett M.L."/>
            <person name="Jordens J.Z."/>
        </authorList>
    </citation>
    <scope>NUCLEOTIDE SEQUENCE [LARGE SCALE GENOMIC DNA]</scope>
    <source>
        <strain evidence="9 10">14</strain>
    </source>
</reference>
<dbReference type="GO" id="GO:0008784">
    <property type="term" value="F:alanine racemase activity"/>
    <property type="evidence" value="ECO:0007669"/>
    <property type="project" value="UniProtKB-UniRule"/>
</dbReference>
<dbReference type="Proteomes" id="UP000235589">
    <property type="component" value="Chromosome"/>
</dbReference>
<evidence type="ECO:0000313" key="9">
    <source>
        <dbReference type="EMBL" id="AUO20212.1"/>
    </source>
</evidence>
<dbReference type="GO" id="GO:0030632">
    <property type="term" value="P:D-alanine biosynthetic process"/>
    <property type="evidence" value="ECO:0007669"/>
    <property type="project" value="UniProtKB-UniRule"/>
</dbReference>
<keyword evidence="10" id="KW-1185">Reference proteome</keyword>
<dbReference type="GeneID" id="98063442"/>
<keyword evidence="4 5" id="KW-0413">Isomerase</keyword>
<protein>
    <recommendedName>
        <fullName evidence="5">Alanine racemase</fullName>
        <ecNumber evidence="5">5.1.1.1</ecNumber>
    </recommendedName>
</protein>
<gene>
    <name evidence="9" type="ORF">B9O19_02070</name>
</gene>
<evidence type="ECO:0000256" key="5">
    <source>
        <dbReference type="HAMAP-Rule" id="MF_01201"/>
    </source>
</evidence>
<dbReference type="OrthoDB" id="9813814at2"/>
<dbReference type="InterPro" id="IPR000821">
    <property type="entry name" value="Ala_racemase"/>
</dbReference>
<evidence type="ECO:0000256" key="4">
    <source>
        <dbReference type="ARBA" id="ARBA00023235"/>
    </source>
</evidence>
<dbReference type="RefSeq" id="WP_102366343.1">
    <property type="nucleotide sequence ID" value="NZ_CP020991.1"/>
</dbReference>
<feature type="active site" description="Proton acceptor; specific for D-alanine" evidence="5">
    <location>
        <position position="38"/>
    </location>
</feature>
<dbReference type="HAMAP" id="MF_01201">
    <property type="entry name" value="Ala_racemase"/>
    <property type="match status" value="1"/>
</dbReference>
<dbReference type="KEGG" id="mpec:B9O19_02070"/>
<dbReference type="GO" id="GO:0005829">
    <property type="term" value="C:cytosol"/>
    <property type="evidence" value="ECO:0007669"/>
    <property type="project" value="TreeGrafter"/>
</dbReference>
<comment type="similarity">
    <text evidence="5">Belongs to the alanine racemase family.</text>
</comment>
<feature type="binding site" evidence="5 7">
    <location>
        <position position="136"/>
    </location>
    <ligand>
        <name>substrate</name>
    </ligand>
</feature>
<dbReference type="FunFam" id="2.40.37.10:FF:000006">
    <property type="entry name" value="Alanine racemase"/>
    <property type="match status" value="1"/>
</dbReference>
<proteinExistence type="inferred from homology"/>
<comment type="pathway">
    <text evidence="5">Amino-acid biosynthesis; D-alanine biosynthesis; D-alanine from L-alanine: step 1/1.</text>
</comment>